<sequence length="268" mass="30284">MKPRAIVFDLFGDHLRYHGGEARLQALGELLEVFGIGESTTRVVLARMRREGWFETRREGRETVYALTDRSWQLLDEGRTRIFDRQHEPWDGQWRMVIYGAAERDRADRDRLRRTLAWLGFGPLAPATWVSPHPRLDEVTRAVASSPATKVDLLTCRSAGRTADREMAARCWDLAGLGADYAAFVDRLAALPSPGELAELPGARALRLRIELVSAYRTFPFRDPDLPGELLPEGWPGRRAHELFVAAHDALSGPADRYVTEVLTRQTP</sequence>
<dbReference type="Pfam" id="PF08223">
    <property type="entry name" value="PaaX_C"/>
    <property type="match status" value="1"/>
</dbReference>
<proteinExistence type="predicted"/>
<evidence type="ECO:0000259" key="2">
    <source>
        <dbReference type="Pfam" id="PF08223"/>
    </source>
</evidence>
<dbReference type="InterPro" id="IPR012906">
    <property type="entry name" value="PaaX-like_N"/>
</dbReference>
<feature type="domain" description="Transcriptional repressor PaaX-like C-terminal" evidence="2">
    <location>
        <begin position="172"/>
        <end position="260"/>
    </location>
</feature>
<dbReference type="Gene3D" id="1.20.58.1460">
    <property type="match status" value="1"/>
</dbReference>
<comment type="caution">
    <text evidence="4">The sequence shown here is derived from an EMBL/GenBank/DDBJ whole genome shotgun (WGS) entry which is preliminary data.</text>
</comment>
<dbReference type="PANTHER" id="PTHR30319:SF1">
    <property type="entry name" value="TRANSCRIPTIONAL REPRESSOR PAAX"/>
    <property type="match status" value="1"/>
</dbReference>
<dbReference type="RefSeq" id="WP_344688009.1">
    <property type="nucleotide sequence ID" value="NZ_BAAAVV010000002.1"/>
</dbReference>
<dbReference type="CDD" id="cd00090">
    <property type="entry name" value="HTH_ARSR"/>
    <property type="match status" value="1"/>
</dbReference>
<evidence type="ECO:0000259" key="3">
    <source>
        <dbReference type="Pfam" id="PF20803"/>
    </source>
</evidence>
<dbReference type="EMBL" id="BAAAVV010000002">
    <property type="protein sequence ID" value="GAA3163298.1"/>
    <property type="molecule type" value="Genomic_DNA"/>
</dbReference>
<feature type="domain" description="Transcriptional repressor PaaX-like central Cas2-like" evidence="3">
    <location>
        <begin position="88"/>
        <end position="167"/>
    </location>
</feature>
<dbReference type="Proteomes" id="UP001499924">
    <property type="component" value="Unassembled WGS sequence"/>
</dbReference>
<dbReference type="Pfam" id="PF07848">
    <property type="entry name" value="PaaX"/>
    <property type="match status" value="1"/>
</dbReference>
<reference evidence="5" key="1">
    <citation type="journal article" date="2019" name="Int. J. Syst. Evol. Microbiol.">
        <title>The Global Catalogue of Microorganisms (GCM) 10K type strain sequencing project: providing services to taxonomists for standard genome sequencing and annotation.</title>
        <authorList>
            <consortium name="The Broad Institute Genomics Platform"/>
            <consortium name="The Broad Institute Genome Sequencing Center for Infectious Disease"/>
            <person name="Wu L."/>
            <person name="Ma J."/>
        </authorList>
    </citation>
    <scope>NUCLEOTIDE SEQUENCE [LARGE SCALE GENOMIC DNA]</scope>
    <source>
        <strain evidence="5">JCM 15614</strain>
    </source>
</reference>
<dbReference type="InterPro" id="IPR036388">
    <property type="entry name" value="WH-like_DNA-bd_sf"/>
</dbReference>
<dbReference type="Gene3D" id="3.30.70.2650">
    <property type="match status" value="1"/>
</dbReference>
<evidence type="ECO:0000259" key="1">
    <source>
        <dbReference type="Pfam" id="PF07848"/>
    </source>
</evidence>
<feature type="domain" description="Transcriptional repressor PaaX-like N-terminal" evidence="1">
    <location>
        <begin position="3"/>
        <end position="70"/>
    </location>
</feature>
<evidence type="ECO:0000313" key="5">
    <source>
        <dbReference type="Proteomes" id="UP001499924"/>
    </source>
</evidence>
<dbReference type="PIRSF" id="PIRSF020623">
    <property type="entry name" value="PaaX"/>
    <property type="match status" value="1"/>
</dbReference>
<dbReference type="SUPFAM" id="SSF46785">
    <property type="entry name" value="Winged helix' DNA-binding domain"/>
    <property type="match status" value="1"/>
</dbReference>
<accession>A0ABP6P0B9</accession>
<name>A0ABP6P0B9_9ACTN</name>
<dbReference type="InterPro" id="IPR011965">
    <property type="entry name" value="PaaX_trns_reg"/>
</dbReference>
<dbReference type="InterPro" id="IPR048846">
    <property type="entry name" value="PaaX-like_central"/>
</dbReference>
<dbReference type="Pfam" id="PF20803">
    <property type="entry name" value="PaaX_M"/>
    <property type="match status" value="1"/>
</dbReference>
<dbReference type="PANTHER" id="PTHR30319">
    <property type="entry name" value="PHENYLACETIC ACID REGULATOR-RELATED TRANSCRIPTIONAL REPRESSOR"/>
    <property type="match status" value="1"/>
</dbReference>
<dbReference type="InterPro" id="IPR013225">
    <property type="entry name" value="PaaX_C"/>
</dbReference>
<protein>
    <submittedName>
        <fullName evidence="4">PaaX family transcriptional regulator C-terminal domain-containing protein</fullName>
    </submittedName>
</protein>
<evidence type="ECO:0000313" key="4">
    <source>
        <dbReference type="EMBL" id="GAA3163298.1"/>
    </source>
</evidence>
<keyword evidence="5" id="KW-1185">Reference proteome</keyword>
<dbReference type="InterPro" id="IPR011991">
    <property type="entry name" value="ArsR-like_HTH"/>
</dbReference>
<organism evidence="4 5">
    <name type="scientific">Blastococcus jejuensis</name>
    <dbReference type="NCBI Taxonomy" id="351224"/>
    <lineage>
        <taxon>Bacteria</taxon>
        <taxon>Bacillati</taxon>
        <taxon>Actinomycetota</taxon>
        <taxon>Actinomycetes</taxon>
        <taxon>Geodermatophilales</taxon>
        <taxon>Geodermatophilaceae</taxon>
        <taxon>Blastococcus</taxon>
    </lineage>
</organism>
<dbReference type="Gene3D" id="1.10.10.10">
    <property type="entry name" value="Winged helix-like DNA-binding domain superfamily/Winged helix DNA-binding domain"/>
    <property type="match status" value="1"/>
</dbReference>
<gene>
    <name evidence="4" type="ORF">GCM10010531_14120</name>
</gene>
<dbReference type="InterPro" id="IPR036390">
    <property type="entry name" value="WH_DNA-bd_sf"/>
</dbReference>